<evidence type="ECO:0000313" key="3">
    <source>
        <dbReference type="Proteomes" id="UP001372714"/>
    </source>
</evidence>
<evidence type="ECO:0000313" key="2">
    <source>
        <dbReference type="EMBL" id="WWM65418.1"/>
    </source>
</evidence>
<feature type="transmembrane region" description="Helical" evidence="1">
    <location>
        <begin position="57"/>
        <end position="75"/>
    </location>
</feature>
<evidence type="ECO:0008006" key="4">
    <source>
        <dbReference type="Google" id="ProtNLM"/>
    </source>
</evidence>
<gene>
    <name evidence="2" type="ORF">V6W80_17065</name>
</gene>
<dbReference type="EMBL" id="CP145723">
    <property type="protein sequence ID" value="WWM65418.1"/>
    <property type="molecule type" value="Genomic_DNA"/>
</dbReference>
<sequence>MTPAVGKFDRYPLMRQIGRWEWVVEEVFSFHDPVVGVITCPAPSPTDLASIRFLREVFRWGAIIAVAFGIFSAAFGLPVVLAIVAAVIALAAVLLYAYIAGYGNRMGAMHDFLYRTKRFPKEVCDQILWRMARTGEGMARPRAAVFYLGPVLGGRRRYGRR</sequence>
<proteinExistence type="predicted"/>
<name>A0ABZ2FNV5_9PSED</name>
<keyword evidence="1" id="KW-1133">Transmembrane helix</keyword>
<keyword evidence="3" id="KW-1185">Reference proteome</keyword>
<reference evidence="2 3" key="1">
    <citation type="submission" date="2024-02" db="EMBL/GenBank/DDBJ databases">
        <title>The whole genome sequence of Pseudomonas benzopyrenica MLY92.</title>
        <authorList>
            <person name="Liu Y."/>
        </authorList>
    </citation>
    <scope>NUCLEOTIDE SEQUENCE [LARGE SCALE GENOMIC DNA]</scope>
    <source>
        <strain evidence="2 3">MLY92</strain>
    </source>
</reference>
<keyword evidence="1" id="KW-0812">Transmembrane</keyword>
<dbReference type="RefSeq" id="WP_338544888.1">
    <property type="nucleotide sequence ID" value="NZ_CP145723.1"/>
</dbReference>
<keyword evidence="1" id="KW-0472">Membrane</keyword>
<feature type="transmembrane region" description="Helical" evidence="1">
    <location>
        <begin position="81"/>
        <end position="99"/>
    </location>
</feature>
<evidence type="ECO:0000256" key="1">
    <source>
        <dbReference type="SAM" id="Phobius"/>
    </source>
</evidence>
<dbReference type="Proteomes" id="UP001372714">
    <property type="component" value="Chromosome"/>
</dbReference>
<accession>A0ABZ2FNV5</accession>
<protein>
    <recommendedName>
        <fullName evidence="4">Conjugative transfer region protein, TIGR03750 family</fullName>
    </recommendedName>
</protein>
<organism evidence="2 3">
    <name type="scientific">Pseudomonas benzopyrenica</name>
    <dbReference type="NCBI Taxonomy" id="2993566"/>
    <lineage>
        <taxon>Bacteria</taxon>
        <taxon>Pseudomonadati</taxon>
        <taxon>Pseudomonadota</taxon>
        <taxon>Gammaproteobacteria</taxon>
        <taxon>Pseudomonadales</taxon>
        <taxon>Pseudomonadaceae</taxon>
        <taxon>Pseudomonas</taxon>
    </lineage>
</organism>